<dbReference type="SUPFAM" id="SSF81901">
    <property type="entry name" value="HCP-like"/>
    <property type="match status" value="2"/>
</dbReference>
<gene>
    <name evidence="2" type="ORF">BGZ80_000549</name>
</gene>
<feature type="compositionally biased region" description="Polar residues" evidence="1">
    <location>
        <begin position="151"/>
        <end position="163"/>
    </location>
</feature>
<dbReference type="InterPro" id="IPR052945">
    <property type="entry name" value="Mitotic_Regulator"/>
</dbReference>
<dbReference type="PANTHER" id="PTHR43628:SF1">
    <property type="entry name" value="CHITIN SYNTHASE REGULATORY FACTOR 2-RELATED"/>
    <property type="match status" value="1"/>
</dbReference>
<evidence type="ECO:0008006" key="4">
    <source>
        <dbReference type="Google" id="ProtNLM"/>
    </source>
</evidence>
<dbReference type="InterPro" id="IPR006597">
    <property type="entry name" value="Sel1-like"/>
</dbReference>
<sequence length="507" mass="56608">MPRFHIKSEKFVILWDDIIAAFKNPIHTRNGDTVIPFLMDDDFTLIQPKRFSVYPGVVLDVVIEATGTEEDPGCLRYRHSRTSSSSSTLFTAPSNQSLSETELPIIDGYPKTTSRTHSVKREPQDHNEFLENTSIPAAEAVGIEEDRYRPSPSSSTLFTAPNSQTLSDAELPIISAYSKKNSKKTRTRRVKREPQDHSESPENASPPEIQHDRAPQLAPESQGNRSGHSNLLELILEEWYSYGPDSGNGVRQDYAKALDLFLRAAGQGHAGAQYRLLVMKENRHTIGSDYSKVAEWYQTAAGLGYPDAETGLGFIFEVGFGVTQDYPKAVELYGRAAEQEHVYAYCSLGFMYENGYGIPKDYSKAAELYQKAAFKGLAKAQHSLGIMLYYGYGVAENRLAAAELCRKAADQGYVPAQCDLGFMYMKGDVIPRDYPKAAELFRMAANQGYAEGQYNLGIMYKNGDGVPKNLYKAIDWWEKAATQGYADAKKKLDERHIGTLNGVLRYE</sequence>
<feature type="compositionally biased region" description="Basic residues" evidence="1">
    <location>
        <begin position="180"/>
        <end position="191"/>
    </location>
</feature>
<accession>A0A9P6MS89</accession>
<dbReference type="EMBL" id="JAAAID010001114">
    <property type="protein sequence ID" value="KAG0011621.1"/>
    <property type="molecule type" value="Genomic_DNA"/>
</dbReference>
<keyword evidence="3" id="KW-1185">Reference proteome</keyword>
<dbReference type="InterPro" id="IPR011990">
    <property type="entry name" value="TPR-like_helical_dom_sf"/>
</dbReference>
<evidence type="ECO:0000313" key="2">
    <source>
        <dbReference type="EMBL" id="KAG0011621.1"/>
    </source>
</evidence>
<name>A0A9P6MS89_9FUNG</name>
<dbReference type="AlphaFoldDB" id="A0A9P6MS89"/>
<dbReference type="SMART" id="SM00671">
    <property type="entry name" value="SEL1"/>
    <property type="match status" value="7"/>
</dbReference>
<evidence type="ECO:0000313" key="3">
    <source>
        <dbReference type="Proteomes" id="UP000703661"/>
    </source>
</evidence>
<feature type="compositionally biased region" description="Basic and acidic residues" evidence="1">
    <location>
        <begin position="119"/>
        <end position="129"/>
    </location>
</feature>
<reference evidence="2" key="1">
    <citation type="journal article" date="2020" name="Fungal Divers.">
        <title>Resolving the Mortierellaceae phylogeny through synthesis of multi-gene phylogenetics and phylogenomics.</title>
        <authorList>
            <person name="Vandepol N."/>
            <person name="Liber J."/>
            <person name="Desiro A."/>
            <person name="Na H."/>
            <person name="Kennedy M."/>
            <person name="Barry K."/>
            <person name="Grigoriev I.V."/>
            <person name="Miller A.N."/>
            <person name="O'Donnell K."/>
            <person name="Stajich J.E."/>
            <person name="Bonito G."/>
        </authorList>
    </citation>
    <scope>NUCLEOTIDE SEQUENCE</scope>
    <source>
        <strain evidence="2">NRRL 2769</strain>
    </source>
</reference>
<feature type="region of interest" description="Disordered" evidence="1">
    <location>
        <begin position="108"/>
        <end position="163"/>
    </location>
</feature>
<dbReference type="PANTHER" id="PTHR43628">
    <property type="entry name" value="ACTIVATOR OF C KINASE PROTEIN 1-RELATED"/>
    <property type="match status" value="1"/>
</dbReference>
<comment type="caution">
    <text evidence="2">The sequence shown here is derived from an EMBL/GenBank/DDBJ whole genome shotgun (WGS) entry which is preliminary data.</text>
</comment>
<dbReference type="Proteomes" id="UP000703661">
    <property type="component" value="Unassembled WGS sequence"/>
</dbReference>
<organism evidence="2 3">
    <name type="scientific">Entomortierella chlamydospora</name>
    <dbReference type="NCBI Taxonomy" id="101097"/>
    <lineage>
        <taxon>Eukaryota</taxon>
        <taxon>Fungi</taxon>
        <taxon>Fungi incertae sedis</taxon>
        <taxon>Mucoromycota</taxon>
        <taxon>Mortierellomycotina</taxon>
        <taxon>Mortierellomycetes</taxon>
        <taxon>Mortierellales</taxon>
        <taxon>Mortierellaceae</taxon>
        <taxon>Entomortierella</taxon>
    </lineage>
</organism>
<proteinExistence type="predicted"/>
<evidence type="ECO:0000256" key="1">
    <source>
        <dbReference type="SAM" id="MobiDB-lite"/>
    </source>
</evidence>
<dbReference type="Pfam" id="PF08238">
    <property type="entry name" value="Sel1"/>
    <property type="match status" value="7"/>
</dbReference>
<feature type="region of interest" description="Disordered" evidence="1">
    <location>
        <begin position="177"/>
        <end position="226"/>
    </location>
</feature>
<protein>
    <recommendedName>
        <fullName evidence="4">HCP-like protein</fullName>
    </recommendedName>
</protein>
<dbReference type="Gene3D" id="1.25.40.10">
    <property type="entry name" value="Tetratricopeptide repeat domain"/>
    <property type="match status" value="1"/>
</dbReference>